<dbReference type="AlphaFoldDB" id="A0A1L7WSZ5"/>
<feature type="region of interest" description="Disordered" evidence="1">
    <location>
        <begin position="65"/>
        <end position="117"/>
    </location>
</feature>
<proteinExistence type="predicted"/>
<organism evidence="2 3">
    <name type="scientific">Phialocephala subalpina</name>
    <dbReference type="NCBI Taxonomy" id="576137"/>
    <lineage>
        <taxon>Eukaryota</taxon>
        <taxon>Fungi</taxon>
        <taxon>Dikarya</taxon>
        <taxon>Ascomycota</taxon>
        <taxon>Pezizomycotina</taxon>
        <taxon>Leotiomycetes</taxon>
        <taxon>Helotiales</taxon>
        <taxon>Mollisiaceae</taxon>
        <taxon>Phialocephala</taxon>
        <taxon>Phialocephala fortinii species complex</taxon>
    </lineage>
</organism>
<reference evidence="2 3" key="1">
    <citation type="submission" date="2016-03" db="EMBL/GenBank/DDBJ databases">
        <authorList>
            <person name="Ploux O."/>
        </authorList>
    </citation>
    <scope>NUCLEOTIDE SEQUENCE [LARGE SCALE GENOMIC DNA]</scope>
    <source>
        <strain evidence="2 3">UAMH 11012</strain>
    </source>
</reference>
<gene>
    <name evidence="2" type="ORF">PAC_05775</name>
</gene>
<sequence length="117" mass="12963">MYGLAYEQATTASKDRHLSLAALQSWGSPLTAPEVTPTTSEGYIYRCGAASRIISNIMEDSFECETSAKEGGPDFRRNKLEKASHVRPSSDRELNTRSAGRHHEEHCSPDPSIPILW</sequence>
<evidence type="ECO:0000256" key="1">
    <source>
        <dbReference type="SAM" id="MobiDB-lite"/>
    </source>
</evidence>
<accession>A0A1L7WSZ5</accession>
<dbReference type="Proteomes" id="UP000184330">
    <property type="component" value="Unassembled WGS sequence"/>
</dbReference>
<evidence type="ECO:0000313" key="3">
    <source>
        <dbReference type="Proteomes" id="UP000184330"/>
    </source>
</evidence>
<protein>
    <submittedName>
        <fullName evidence="2">Uncharacterized protein</fullName>
    </submittedName>
</protein>
<name>A0A1L7WSZ5_9HELO</name>
<dbReference type="EMBL" id="FJOG01000007">
    <property type="protein sequence ID" value="CZR55887.1"/>
    <property type="molecule type" value="Genomic_DNA"/>
</dbReference>
<keyword evidence="3" id="KW-1185">Reference proteome</keyword>
<feature type="compositionally biased region" description="Basic and acidic residues" evidence="1">
    <location>
        <begin position="66"/>
        <end position="108"/>
    </location>
</feature>
<evidence type="ECO:0000313" key="2">
    <source>
        <dbReference type="EMBL" id="CZR55887.1"/>
    </source>
</evidence>